<feature type="region of interest" description="Disordered" evidence="1">
    <location>
        <begin position="1"/>
        <end position="68"/>
    </location>
</feature>
<feature type="region of interest" description="Disordered" evidence="1">
    <location>
        <begin position="202"/>
        <end position="226"/>
    </location>
</feature>
<evidence type="ECO:0000259" key="2">
    <source>
        <dbReference type="Pfam" id="PF25545"/>
    </source>
</evidence>
<reference evidence="3" key="1">
    <citation type="submission" date="2021-03" db="EMBL/GenBank/DDBJ databases">
        <authorList>
            <person name="Tagirdzhanova G."/>
        </authorList>
    </citation>
    <scope>NUCLEOTIDE SEQUENCE</scope>
</reference>
<evidence type="ECO:0000256" key="1">
    <source>
        <dbReference type="SAM" id="MobiDB-lite"/>
    </source>
</evidence>
<gene>
    <name evidence="3" type="ORF">ALECFALPRED_011076</name>
</gene>
<dbReference type="Pfam" id="PF25545">
    <property type="entry name" value="DUF7924"/>
    <property type="match status" value="1"/>
</dbReference>
<accession>A0A8H3PKJ3</accession>
<feature type="compositionally biased region" description="Polar residues" evidence="1">
    <location>
        <begin position="25"/>
        <end position="38"/>
    </location>
</feature>
<dbReference type="OrthoDB" id="5336565at2759"/>
<feature type="region of interest" description="Disordered" evidence="1">
    <location>
        <begin position="437"/>
        <end position="587"/>
    </location>
</feature>
<feature type="compositionally biased region" description="Basic residues" evidence="1">
    <location>
        <begin position="578"/>
        <end position="587"/>
    </location>
</feature>
<dbReference type="AlphaFoldDB" id="A0A8H3PKJ3"/>
<keyword evidence="4" id="KW-1185">Reference proteome</keyword>
<feature type="compositionally biased region" description="Polar residues" evidence="1">
    <location>
        <begin position="140"/>
        <end position="153"/>
    </location>
</feature>
<feature type="compositionally biased region" description="Basic and acidic residues" evidence="1">
    <location>
        <begin position="568"/>
        <end position="577"/>
    </location>
</feature>
<feature type="compositionally biased region" description="Basic residues" evidence="1">
    <location>
        <begin position="59"/>
        <end position="68"/>
    </location>
</feature>
<dbReference type="InterPro" id="IPR057684">
    <property type="entry name" value="DUF7924"/>
</dbReference>
<evidence type="ECO:0000313" key="4">
    <source>
        <dbReference type="Proteomes" id="UP000664203"/>
    </source>
</evidence>
<dbReference type="EMBL" id="CAJPDR010000978">
    <property type="protein sequence ID" value="CAF9943337.1"/>
    <property type="molecule type" value="Genomic_DNA"/>
</dbReference>
<feature type="compositionally biased region" description="Basic and acidic residues" evidence="1">
    <location>
        <begin position="162"/>
        <end position="176"/>
    </location>
</feature>
<sequence>MAHPQQIRKVGAHSNQETRPRDSSSQRPTVAPDSQQPPTGRKRKFRTLSPEQLGYQQVHHQKQAKRRRILDSSWDRAERFYWDSLSRLWLAADALRELDRRNALLAEESPQEVRKLEHQILPRDIEHFARHGGPDLSDLRQYSNSSGASTVSESMPLRGGRKSSEQKSSDDTEKTRRSSAYTPNFAQKLVDNRVSLLHRSHRPANHQEWSEVLEQPRPSLSPSRMSDGHYDRFINAIDEAANEEEVMSHVFPMIVGDRRYPSRQNAKLVNLDPLVDDIVVPQPDYYEGELPGPGNRRLRQQLDTSIVPSSHKHYPFLPNLFAEAKGPAGSLLVAQRQACHDGALGARATHRVENLGRREEVFDNKARTASVIYHGAGNLAFHTHHLAQPEGRGTPSQTHMTQIGSFDLQHGPKGFRQGVGAFRNASDYAHQLRKESIENAHRRNGIDTPEPPTSAPRSTRKPLACQTAVVESGDSDSSSSSEEDGDDGNYGESSRAPPKGKLLKPKIVSFAPKRLAGRSPSPRPMIRQREAIDPDPRSSLEEESSKAPQRRQHSKTRVLTATPKRLARRESSPPRRELRPRKGSRRL</sequence>
<name>A0A8H3PKJ3_9LECA</name>
<feature type="compositionally biased region" description="Basic and acidic residues" evidence="1">
    <location>
        <begin position="527"/>
        <end position="545"/>
    </location>
</feature>
<protein>
    <recommendedName>
        <fullName evidence="2">DUF7924 domain-containing protein</fullName>
    </recommendedName>
</protein>
<feature type="compositionally biased region" description="Low complexity" evidence="1">
    <location>
        <begin position="471"/>
        <end position="480"/>
    </location>
</feature>
<proteinExistence type="predicted"/>
<feature type="domain" description="DUF7924" evidence="2">
    <location>
        <begin position="265"/>
        <end position="439"/>
    </location>
</feature>
<dbReference type="Proteomes" id="UP000664203">
    <property type="component" value="Unassembled WGS sequence"/>
</dbReference>
<feature type="region of interest" description="Disordered" evidence="1">
    <location>
        <begin position="128"/>
        <end position="184"/>
    </location>
</feature>
<comment type="caution">
    <text evidence="3">The sequence shown here is derived from an EMBL/GenBank/DDBJ whole genome shotgun (WGS) entry which is preliminary data.</text>
</comment>
<organism evidence="3 4">
    <name type="scientific">Alectoria fallacina</name>
    <dbReference type="NCBI Taxonomy" id="1903189"/>
    <lineage>
        <taxon>Eukaryota</taxon>
        <taxon>Fungi</taxon>
        <taxon>Dikarya</taxon>
        <taxon>Ascomycota</taxon>
        <taxon>Pezizomycotina</taxon>
        <taxon>Lecanoromycetes</taxon>
        <taxon>OSLEUM clade</taxon>
        <taxon>Lecanoromycetidae</taxon>
        <taxon>Lecanorales</taxon>
        <taxon>Lecanorineae</taxon>
        <taxon>Parmeliaceae</taxon>
        <taxon>Alectoria</taxon>
    </lineage>
</organism>
<evidence type="ECO:0000313" key="3">
    <source>
        <dbReference type="EMBL" id="CAF9943337.1"/>
    </source>
</evidence>